<organism evidence="2 3">
    <name type="scientific">Cerrena zonata</name>
    <dbReference type="NCBI Taxonomy" id="2478898"/>
    <lineage>
        <taxon>Eukaryota</taxon>
        <taxon>Fungi</taxon>
        <taxon>Dikarya</taxon>
        <taxon>Basidiomycota</taxon>
        <taxon>Agaricomycotina</taxon>
        <taxon>Agaricomycetes</taxon>
        <taxon>Polyporales</taxon>
        <taxon>Cerrenaceae</taxon>
        <taxon>Cerrena</taxon>
    </lineage>
</organism>
<feature type="domain" description="Aminoglycoside phosphotransferase" evidence="1">
    <location>
        <begin position="118"/>
        <end position="337"/>
    </location>
</feature>
<dbReference type="EMBL" id="JASBNA010000022">
    <property type="protein sequence ID" value="KAK7684949.1"/>
    <property type="molecule type" value="Genomic_DNA"/>
</dbReference>
<dbReference type="AlphaFoldDB" id="A0AAW0G0R2"/>
<dbReference type="PANTHER" id="PTHR21310:SF15">
    <property type="entry name" value="AMINOGLYCOSIDE PHOSPHOTRANSFERASE DOMAIN-CONTAINING PROTEIN"/>
    <property type="match status" value="1"/>
</dbReference>
<accession>A0AAW0G0R2</accession>
<dbReference type="PANTHER" id="PTHR21310">
    <property type="entry name" value="AMINOGLYCOSIDE PHOSPHOTRANSFERASE-RELATED-RELATED"/>
    <property type="match status" value="1"/>
</dbReference>
<dbReference type="InterPro" id="IPR051678">
    <property type="entry name" value="AGP_Transferase"/>
</dbReference>
<evidence type="ECO:0000259" key="1">
    <source>
        <dbReference type="Pfam" id="PF01636"/>
    </source>
</evidence>
<name>A0AAW0G0R2_9APHY</name>
<protein>
    <recommendedName>
        <fullName evidence="1">Aminoglycoside phosphotransferase domain-containing protein</fullName>
    </recommendedName>
</protein>
<sequence>MLLCSIPNCNKFRVRRTACVLCQRCLCLEHLKPQFHTCPSYQIEEQEDAYFEGIRKAQLEEFDRLRSTLDFVALRERASSLKGGTNCSIPFETSDSPVHDMVGGMNYHFPILFEDGVTWICRVRRQSPPPELQDAIIESEVATMRFLASIGVPVPKVHDFSVHINQGSIGMPYILMDMVKGRPLDWNAASEAAKEYVLEQLADIFICLSQHPFPSIGCLYPSDDTSLKVGPLTFDDHVDQNSDGTLSLLGPFTDWQSYLRALIKRNLQFILDGKAYTDARVDAYLVHLTLRDSLPALATFCTHSDGEFFLKHMDDKGDHILIDDSFKIVSIIDWEWAQLVPKPDAFAAPLFLLDIGQYYDGNNQLSTHEILFAKILEDKGRRGLAHAVMHGRVHHRIAHCIGGDVDNLDDFPKLFSGLQEFILAETDWSIWKESALKKYRLDTGLQNLLLAL</sequence>
<dbReference type="Pfam" id="PF01636">
    <property type="entry name" value="APH"/>
    <property type="match status" value="1"/>
</dbReference>
<keyword evidence="3" id="KW-1185">Reference proteome</keyword>
<dbReference type="SUPFAM" id="SSF118310">
    <property type="entry name" value="AN1-like Zinc finger"/>
    <property type="match status" value="1"/>
</dbReference>
<dbReference type="SUPFAM" id="SSF56112">
    <property type="entry name" value="Protein kinase-like (PK-like)"/>
    <property type="match status" value="1"/>
</dbReference>
<evidence type="ECO:0000313" key="2">
    <source>
        <dbReference type="EMBL" id="KAK7684949.1"/>
    </source>
</evidence>
<dbReference type="InterPro" id="IPR011009">
    <property type="entry name" value="Kinase-like_dom_sf"/>
</dbReference>
<dbReference type="Proteomes" id="UP001385951">
    <property type="component" value="Unassembled WGS sequence"/>
</dbReference>
<reference evidence="2 3" key="1">
    <citation type="submission" date="2022-09" db="EMBL/GenBank/DDBJ databases">
        <authorList>
            <person name="Palmer J.M."/>
        </authorList>
    </citation>
    <scope>NUCLEOTIDE SEQUENCE [LARGE SCALE GENOMIC DNA]</scope>
    <source>
        <strain evidence="2 3">DSM 7382</strain>
    </source>
</reference>
<comment type="caution">
    <text evidence="2">The sequence shown here is derived from an EMBL/GenBank/DDBJ whole genome shotgun (WGS) entry which is preliminary data.</text>
</comment>
<dbReference type="InterPro" id="IPR002575">
    <property type="entry name" value="Aminoglycoside_PTrfase"/>
</dbReference>
<dbReference type="InterPro" id="IPR035896">
    <property type="entry name" value="AN1-like_Znf"/>
</dbReference>
<gene>
    <name evidence="2" type="ORF">QCA50_011784</name>
</gene>
<evidence type="ECO:0000313" key="3">
    <source>
        <dbReference type="Proteomes" id="UP001385951"/>
    </source>
</evidence>
<proteinExistence type="predicted"/>